<evidence type="ECO:0000313" key="2">
    <source>
        <dbReference type="Proteomes" id="UP000298138"/>
    </source>
</evidence>
<dbReference type="EMBL" id="ML220134">
    <property type="protein sequence ID" value="TGZ79145.1"/>
    <property type="molecule type" value="Genomic_DNA"/>
</dbReference>
<dbReference type="InParanoid" id="A0A4S2MPY9"/>
<organism evidence="1 2">
    <name type="scientific">Ascodesmis nigricans</name>
    <dbReference type="NCBI Taxonomy" id="341454"/>
    <lineage>
        <taxon>Eukaryota</taxon>
        <taxon>Fungi</taxon>
        <taxon>Dikarya</taxon>
        <taxon>Ascomycota</taxon>
        <taxon>Pezizomycotina</taxon>
        <taxon>Pezizomycetes</taxon>
        <taxon>Pezizales</taxon>
        <taxon>Ascodesmidaceae</taxon>
        <taxon>Ascodesmis</taxon>
    </lineage>
</organism>
<sequence length="174" mass="19918">MKIHLYKKHHLKLSPDFEQAEQSKTEQTLPQLAAVKTVELPSIPEQVGPSEEDQNLSQLTVLADEFSHIPVVSLSDDLTWNDETDFTVNQTNGYPNKSTSYLEDFDSTVNQINCYPNKSTSYLDDFDFTAMPEQWQWTVPVFSLNTGTNTPQFNIIVNTYSSFDYLLELRVVEV</sequence>
<dbReference type="Proteomes" id="UP000298138">
    <property type="component" value="Unassembled WGS sequence"/>
</dbReference>
<gene>
    <name evidence="1" type="ORF">EX30DRAFT_342622</name>
</gene>
<proteinExistence type="predicted"/>
<reference evidence="1 2" key="1">
    <citation type="submission" date="2019-04" db="EMBL/GenBank/DDBJ databases">
        <title>Comparative genomics and transcriptomics to analyze fruiting body development in filamentous ascomycetes.</title>
        <authorList>
            <consortium name="DOE Joint Genome Institute"/>
            <person name="Lutkenhaus R."/>
            <person name="Traeger S."/>
            <person name="Breuer J."/>
            <person name="Kuo A."/>
            <person name="Lipzen A."/>
            <person name="Pangilinan J."/>
            <person name="Dilworth D."/>
            <person name="Sandor L."/>
            <person name="Poggeler S."/>
            <person name="Barry K."/>
            <person name="Grigoriev I.V."/>
            <person name="Nowrousian M."/>
        </authorList>
    </citation>
    <scope>NUCLEOTIDE SEQUENCE [LARGE SCALE GENOMIC DNA]</scope>
    <source>
        <strain evidence="1 2">CBS 389.68</strain>
    </source>
</reference>
<evidence type="ECO:0000313" key="1">
    <source>
        <dbReference type="EMBL" id="TGZ79145.1"/>
    </source>
</evidence>
<name>A0A4S2MPY9_9PEZI</name>
<protein>
    <submittedName>
        <fullName evidence="1">Uncharacterized protein</fullName>
    </submittedName>
</protein>
<dbReference type="AlphaFoldDB" id="A0A4S2MPY9"/>
<accession>A0A4S2MPY9</accession>
<keyword evidence="2" id="KW-1185">Reference proteome</keyword>